<reference evidence="2 3" key="1">
    <citation type="submission" date="2018-02" db="EMBL/GenBank/DDBJ databases">
        <title>Draft genome of wild Prunus yedoensis var. nudiflora.</title>
        <authorList>
            <person name="Baek S."/>
            <person name="Kim J.-H."/>
            <person name="Choi K."/>
            <person name="Kim G.-B."/>
            <person name="Cho A."/>
            <person name="Jang H."/>
            <person name="Shin C.-H."/>
            <person name="Yu H.-J."/>
            <person name="Mun J.-H."/>
        </authorList>
    </citation>
    <scope>NUCLEOTIDE SEQUENCE [LARGE SCALE GENOMIC DNA]</scope>
    <source>
        <strain evidence="3">cv. Jeju island</strain>
        <tissue evidence="2">Leaf</tissue>
    </source>
</reference>
<gene>
    <name evidence="2" type="ORF">Pyn_05235</name>
</gene>
<dbReference type="AlphaFoldDB" id="A0A314UHG4"/>
<keyword evidence="3" id="KW-1185">Reference proteome</keyword>
<evidence type="ECO:0000313" key="3">
    <source>
        <dbReference type="Proteomes" id="UP000250321"/>
    </source>
</evidence>
<proteinExistence type="predicted"/>
<organism evidence="2 3">
    <name type="scientific">Prunus yedoensis var. nudiflora</name>
    <dbReference type="NCBI Taxonomy" id="2094558"/>
    <lineage>
        <taxon>Eukaryota</taxon>
        <taxon>Viridiplantae</taxon>
        <taxon>Streptophyta</taxon>
        <taxon>Embryophyta</taxon>
        <taxon>Tracheophyta</taxon>
        <taxon>Spermatophyta</taxon>
        <taxon>Magnoliopsida</taxon>
        <taxon>eudicotyledons</taxon>
        <taxon>Gunneridae</taxon>
        <taxon>Pentapetalae</taxon>
        <taxon>rosids</taxon>
        <taxon>fabids</taxon>
        <taxon>Rosales</taxon>
        <taxon>Rosaceae</taxon>
        <taxon>Amygdaloideae</taxon>
        <taxon>Amygdaleae</taxon>
        <taxon>Prunus</taxon>
    </lineage>
</organism>
<accession>A0A314UHG4</accession>
<name>A0A314UHG4_PRUYE</name>
<feature type="region of interest" description="Disordered" evidence="1">
    <location>
        <begin position="61"/>
        <end position="89"/>
    </location>
</feature>
<dbReference type="Proteomes" id="UP000250321">
    <property type="component" value="Unassembled WGS sequence"/>
</dbReference>
<dbReference type="EMBL" id="PJQY01003495">
    <property type="protein sequence ID" value="PQM36975.1"/>
    <property type="molecule type" value="Genomic_DNA"/>
</dbReference>
<evidence type="ECO:0000256" key="1">
    <source>
        <dbReference type="SAM" id="MobiDB-lite"/>
    </source>
</evidence>
<comment type="caution">
    <text evidence="2">The sequence shown here is derived from an EMBL/GenBank/DDBJ whole genome shotgun (WGS) entry which is preliminary data.</text>
</comment>
<protein>
    <submittedName>
        <fullName evidence="2">Uncharacterized protein</fullName>
    </submittedName>
</protein>
<sequence length="89" mass="9820">MAVGNLYVMPSLCHRSRSVFSRRHEVPFLVLEEMILKTQKLVGLAGYRRMYRSIGLSSVMPEGPSLTGPAPTTTASQVLTSSTRSLTQH</sequence>
<feature type="compositionally biased region" description="Polar residues" evidence="1">
    <location>
        <begin position="70"/>
        <end position="89"/>
    </location>
</feature>
<evidence type="ECO:0000313" key="2">
    <source>
        <dbReference type="EMBL" id="PQM36975.1"/>
    </source>
</evidence>